<evidence type="ECO:0000256" key="4">
    <source>
        <dbReference type="ARBA" id="ARBA00022630"/>
    </source>
</evidence>
<reference evidence="12 13" key="1">
    <citation type="submission" date="2016-04" db="EMBL/GenBank/DDBJ databases">
        <title>ATOL: Assembling a taxonomically balanced genome-scale reconstruction of the evolutionary history of the Enterobacteriaceae.</title>
        <authorList>
            <person name="Plunkett G.III."/>
            <person name="Neeno-Eckwall E.C."/>
            <person name="Glasner J.D."/>
            <person name="Perna N.T."/>
        </authorList>
    </citation>
    <scope>NUCLEOTIDE SEQUENCE [LARGE SCALE GENOMIC DNA]</scope>
    <source>
        <strain evidence="12 13">ATCC 19692</strain>
    </source>
</reference>
<evidence type="ECO:0000256" key="3">
    <source>
        <dbReference type="ARBA" id="ARBA00011048"/>
    </source>
</evidence>
<dbReference type="GO" id="GO:0008670">
    <property type="term" value="F:2,4-dienoyl-CoA reductase (NADPH) activity"/>
    <property type="evidence" value="ECO:0007669"/>
    <property type="project" value="UniProtKB-EC"/>
</dbReference>
<dbReference type="PATRIC" id="fig|1354337.4.peg.2269"/>
<keyword evidence="6" id="KW-0479">Metal-binding</keyword>
<dbReference type="AlphaFoldDB" id="A0A198FMT7"/>
<dbReference type="Gene3D" id="3.20.20.70">
    <property type="entry name" value="Aldolase class I"/>
    <property type="match status" value="1"/>
</dbReference>
<sequence>MAHYPHLFAPLDLGFTVLKNRILMGSMHTGLEEDPDAHKLAQFYATRAAAGVSLIVTGGISPNKEGVLLPHASTLMTENQLAPHKIVTRAVHQQGGKIALQILHTGRYSYQPHLVAPSAIQSPITPFMPQAMSHQQIEQTISDYIRCAVLAQKAGYDGVEIMGSEGYLINQFLVSHTNQRNDEWGGNIENRCRFALRILQEIRKAVGSQFIIIYRLSMLDLIKKGADASEVFYLAKAVEQAGANMINTGIGWHEARIPTIATMVPRGQFSSITRELMGKVNIPLITSNRINTPQVAETILAEGCADMVSMARPFLADPEFIIKAQEGREDEINTCIACNQACLDEIFSGNIASCLVNPFACRETQLHLTPTTQPKKLAVVGAGPAGLSFAITAAKRGHHITLFEKEDVIGGQLNIASQIPGKEEFKETLRYFKRQLQITGVIVKNNTQVNEEHLIDFDEIILASGVVPHLPDIDGRESSLVKTYLDILKYHQPTGDNVVIIGSGGIGFDTSLYLTQHGQCSSLSPCAFNKEWGIDPTLTHRGGLAPKEDSATKNADKHIVMTQRKAGKIGSNLGKTTGWIHRLTLQKKGVQFITDCQYQSITPKGLLIEHEGKQKLIPANTIILCTGQRAYFPLLAPLENLNKKVHLIGGAKNATALDAKRAIRQGTELAIAI</sequence>
<dbReference type="Pfam" id="PF00724">
    <property type="entry name" value="Oxidored_FMN"/>
    <property type="match status" value="1"/>
</dbReference>
<evidence type="ECO:0000256" key="1">
    <source>
        <dbReference type="ARBA" id="ARBA00001917"/>
    </source>
</evidence>
<evidence type="ECO:0000256" key="6">
    <source>
        <dbReference type="ARBA" id="ARBA00022723"/>
    </source>
</evidence>
<dbReference type="SUPFAM" id="SSF51395">
    <property type="entry name" value="FMN-linked oxidoreductases"/>
    <property type="match status" value="1"/>
</dbReference>
<accession>A0A198FMT7</accession>
<comment type="similarity">
    <text evidence="3">In the N-terminal section; belongs to the NADH:flavin oxidoreductase/NADH oxidase family.</text>
</comment>
<dbReference type="FunFam" id="3.20.20.70:FF:000082">
    <property type="entry name" value="NADPH-dependent 2,4-dienoyl-CoA reductase"/>
    <property type="match status" value="1"/>
</dbReference>
<dbReference type="Gene3D" id="3.50.50.60">
    <property type="entry name" value="FAD/NAD(P)-binding domain"/>
    <property type="match status" value="1"/>
</dbReference>
<evidence type="ECO:0000256" key="2">
    <source>
        <dbReference type="ARBA" id="ARBA00001966"/>
    </source>
</evidence>
<dbReference type="EC" id="1.-.-.-" evidence="12"/>
<gene>
    <name evidence="12" type="ORF">M983_2217</name>
</gene>
<dbReference type="SUPFAM" id="SSF51971">
    <property type="entry name" value="Nucleotide-binding domain"/>
    <property type="match status" value="1"/>
</dbReference>
<evidence type="ECO:0000313" key="13">
    <source>
        <dbReference type="Proteomes" id="UP000094023"/>
    </source>
</evidence>
<dbReference type="Pfam" id="PF07992">
    <property type="entry name" value="Pyr_redox_2"/>
    <property type="match status" value="1"/>
</dbReference>
<evidence type="ECO:0000256" key="7">
    <source>
        <dbReference type="ARBA" id="ARBA00023002"/>
    </source>
</evidence>
<feature type="domain" description="FAD/NAD(P)-binding" evidence="11">
    <location>
        <begin position="376"/>
        <end position="635"/>
    </location>
</feature>
<evidence type="ECO:0000259" key="11">
    <source>
        <dbReference type="Pfam" id="PF07992"/>
    </source>
</evidence>
<evidence type="ECO:0000256" key="9">
    <source>
        <dbReference type="ARBA" id="ARBA00023014"/>
    </source>
</evidence>
<keyword evidence="13" id="KW-1185">Reference proteome</keyword>
<dbReference type="PRINTS" id="PR00368">
    <property type="entry name" value="FADPNR"/>
</dbReference>
<dbReference type="GO" id="GO:0051536">
    <property type="term" value="F:iron-sulfur cluster binding"/>
    <property type="evidence" value="ECO:0007669"/>
    <property type="project" value="UniProtKB-KW"/>
</dbReference>
<dbReference type="InterPro" id="IPR023753">
    <property type="entry name" value="FAD/NAD-binding_dom"/>
</dbReference>
<comment type="cofactor">
    <cofactor evidence="1">
        <name>FMN</name>
        <dbReference type="ChEBI" id="CHEBI:58210"/>
    </cofactor>
</comment>
<feature type="domain" description="NADH:flavin oxidoreductase/NADH oxidase N-terminal" evidence="10">
    <location>
        <begin position="7"/>
        <end position="331"/>
    </location>
</feature>
<dbReference type="InterPro" id="IPR001155">
    <property type="entry name" value="OxRdtase_FMN_N"/>
</dbReference>
<proteinExistence type="inferred from homology"/>
<protein>
    <submittedName>
        <fullName evidence="12">2,4-dienoyl-CoA reductase</fullName>
        <ecNumber evidence="12">1.-.-.-</ecNumber>
        <ecNumber evidence="12">1.3.1.34</ecNumber>
    </submittedName>
</protein>
<dbReference type="EMBL" id="LXEN01000102">
    <property type="protein sequence ID" value="OAT26163.1"/>
    <property type="molecule type" value="Genomic_DNA"/>
</dbReference>
<comment type="caution">
    <text evidence="12">The sequence shown here is derived from an EMBL/GenBank/DDBJ whole genome shotgun (WGS) entry which is preliminary data.</text>
</comment>
<dbReference type="OrthoDB" id="8523426at2"/>
<dbReference type="InterPro" id="IPR013785">
    <property type="entry name" value="Aldolase_TIM"/>
</dbReference>
<dbReference type="CDD" id="cd02930">
    <property type="entry name" value="DCR_FMN"/>
    <property type="match status" value="1"/>
</dbReference>
<dbReference type="GO" id="GO:0046872">
    <property type="term" value="F:metal ion binding"/>
    <property type="evidence" value="ECO:0007669"/>
    <property type="project" value="UniProtKB-KW"/>
</dbReference>
<dbReference type="EC" id="1.3.1.34" evidence="12"/>
<evidence type="ECO:0000259" key="10">
    <source>
        <dbReference type="Pfam" id="PF00724"/>
    </source>
</evidence>
<dbReference type="RefSeq" id="WP_066750469.1">
    <property type="nucleotide sequence ID" value="NZ_LXEN01000102.1"/>
</dbReference>
<dbReference type="InterPro" id="IPR051793">
    <property type="entry name" value="NADH:flavin_oxidoreductase"/>
</dbReference>
<dbReference type="GO" id="GO:0033543">
    <property type="term" value="P:fatty acid beta-oxidation, unsaturated, even number, reductase/isomerase pathway"/>
    <property type="evidence" value="ECO:0007669"/>
    <property type="project" value="TreeGrafter"/>
</dbReference>
<keyword evidence="7 12" id="KW-0560">Oxidoreductase</keyword>
<keyword evidence="4" id="KW-0285">Flavoprotein</keyword>
<keyword evidence="5" id="KW-0288">FMN</keyword>
<evidence type="ECO:0000256" key="8">
    <source>
        <dbReference type="ARBA" id="ARBA00023004"/>
    </source>
</evidence>
<keyword evidence="9" id="KW-0411">Iron-sulfur</keyword>
<dbReference type="PANTHER" id="PTHR42917">
    <property type="entry name" value="2,4-DIENOYL-COA REDUCTASE"/>
    <property type="match status" value="1"/>
</dbReference>
<keyword evidence="8" id="KW-0408">Iron</keyword>
<name>A0A198FMT7_9GAMM</name>
<dbReference type="Gene3D" id="3.40.50.720">
    <property type="entry name" value="NAD(P)-binding Rossmann-like Domain"/>
    <property type="match status" value="1"/>
</dbReference>
<evidence type="ECO:0000256" key="5">
    <source>
        <dbReference type="ARBA" id="ARBA00022643"/>
    </source>
</evidence>
<dbReference type="SUPFAM" id="SSF51905">
    <property type="entry name" value="FAD/NAD(P)-binding domain"/>
    <property type="match status" value="1"/>
</dbReference>
<dbReference type="GO" id="GO:0010181">
    <property type="term" value="F:FMN binding"/>
    <property type="evidence" value="ECO:0007669"/>
    <property type="project" value="InterPro"/>
</dbReference>
<comment type="cofactor">
    <cofactor evidence="2">
        <name>[4Fe-4S] cluster</name>
        <dbReference type="ChEBI" id="CHEBI:49883"/>
    </cofactor>
</comment>
<dbReference type="PANTHER" id="PTHR42917:SF2">
    <property type="entry name" value="2,4-DIENOYL-COA REDUCTASE [(2E)-ENOYL-COA-PRODUCING]"/>
    <property type="match status" value="1"/>
</dbReference>
<dbReference type="Proteomes" id="UP000094023">
    <property type="component" value="Unassembled WGS sequence"/>
</dbReference>
<evidence type="ECO:0000313" key="12">
    <source>
        <dbReference type="EMBL" id="OAT26163.1"/>
    </source>
</evidence>
<organism evidence="12 13">
    <name type="scientific">Proteus myxofaciens ATCC 19692</name>
    <dbReference type="NCBI Taxonomy" id="1354337"/>
    <lineage>
        <taxon>Bacteria</taxon>
        <taxon>Pseudomonadati</taxon>
        <taxon>Pseudomonadota</taxon>
        <taxon>Gammaproteobacteria</taxon>
        <taxon>Enterobacterales</taxon>
        <taxon>Morganellaceae</taxon>
        <taxon>Proteus</taxon>
    </lineage>
</organism>
<dbReference type="STRING" id="1354337.M983_2217"/>
<dbReference type="InterPro" id="IPR036188">
    <property type="entry name" value="FAD/NAD-bd_sf"/>
</dbReference>